<evidence type="ECO:0000313" key="2">
    <source>
        <dbReference type="Proteomes" id="UP000566819"/>
    </source>
</evidence>
<proteinExistence type="predicted"/>
<name>A0A8H4RS21_9HELO</name>
<gene>
    <name evidence="1" type="ORF">G7Y89_g4105</name>
</gene>
<evidence type="ECO:0000313" key="1">
    <source>
        <dbReference type="EMBL" id="KAF4634011.1"/>
    </source>
</evidence>
<organism evidence="1 2">
    <name type="scientific">Cudoniella acicularis</name>
    <dbReference type="NCBI Taxonomy" id="354080"/>
    <lineage>
        <taxon>Eukaryota</taxon>
        <taxon>Fungi</taxon>
        <taxon>Dikarya</taxon>
        <taxon>Ascomycota</taxon>
        <taxon>Pezizomycotina</taxon>
        <taxon>Leotiomycetes</taxon>
        <taxon>Helotiales</taxon>
        <taxon>Tricladiaceae</taxon>
        <taxon>Cudoniella</taxon>
    </lineage>
</organism>
<protein>
    <submittedName>
        <fullName evidence="1">Uncharacterized protein</fullName>
    </submittedName>
</protein>
<keyword evidence="2" id="KW-1185">Reference proteome</keyword>
<dbReference type="AlphaFoldDB" id="A0A8H4RS21"/>
<sequence>MLRESNFVLDVAEKELKLPATILPSYTSALFVDWLCRVRLRDILSPGYPTVLTMDRRNRYLGIISEIQRSIRVRGLKICFGQSERSLDLKVLDVNRNLKVKS</sequence>
<dbReference type="EMBL" id="JAAMPI010000215">
    <property type="protein sequence ID" value="KAF4634011.1"/>
    <property type="molecule type" value="Genomic_DNA"/>
</dbReference>
<reference evidence="1 2" key="1">
    <citation type="submission" date="2020-03" db="EMBL/GenBank/DDBJ databases">
        <title>Draft Genome Sequence of Cudoniella acicularis.</title>
        <authorList>
            <person name="Buettner E."/>
            <person name="Kellner H."/>
        </authorList>
    </citation>
    <scope>NUCLEOTIDE SEQUENCE [LARGE SCALE GENOMIC DNA]</scope>
    <source>
        <strain evidence="1 2">DSM 108380</strain>
    </source>
</reference>
<accession>A0A8H4RS21</accession>
<dbReference type="Proteomes" id="UP000566819">
    <property type="component" value="Unassembled WGS sequence"/>
</dbReference>
<comment type="caution">
    <text evidence="1">The sequence shown here is derived from an EMBL/GenBank/DDBJ whole genome shotgun (WGS) entry which is preliminary data.</text>
</comment>